<dbReference type="KEGG" id="sno:Snov_0897"/>
<dbReference type="SUPFAM" id="SSF52540">
    <property type="entry name" value="P-loop containing nucleoside triphosphate hydrolases"/>
    <property type="match status" value="1"/>
</dbReference>
<evidence type="ECO:0000313" key="2">
    <source>
        <dbReference type="Proteomes" id="UP000006633"/>
    </source>
</evidence>
<dbReference type="Proteomes" id="UP000006633">
    <property type="component" value="Chromosome"/>
</dbReference>
<gene>
    <name evidence="1" type="ordered locus">Snov_0897</name>
</gene>
<dbReference type="HOGENOM" id="CLU_983207_0_0_5"/>
<dbReference type="RefSeq" id="WP_013165726.1">
    <property type="nucleotide sequence ID" value="NC_014217.1"/>
</dbReference>
<evidence type="ECO:0000313" key="1">
    <source>
        <dbReference type="EMBL" id="ADH88221.1"/>
    </source>
</evidence>
<reference evidence="1 2" key="1">
    <citation type="journal article" date="2012" name="Stand. Genomic Sci.">
        <title>Complete genome sequence of the facultatively chemolithoautotrophic and methylotrophic alpha Proteobacterium Starkeya novella type strain (ATCC 8093(T)).</title>
        <authorList>
            <person name="Kappler U."/>
            <person name="Davenport K."/>
            <person name="Beatson S."/>
            <person name="Lucas S."/>
            <person name="Lapidus A."/>
            <person name="Copeland A."/>
            <person name="Berry K.W."/>
            <person name="Glavina Del Rio T."/>
            <person name="Hammon N."/>
            <person name="Dalin E."/>
            <person name="Tice H."/>
            <person name="Pitluck S."/>
            <person name="Richardson P."/>
            <person name="Bruce D."/>
            <person name="Goodwin L.A."/>
            <person name="Han C."/>
            <person name="Tapia R."/>
            <person name="Detter J.C."/>
            <person name="Chang Y.J."/>
            <person name="Jeffries C.D."/>
            <person name="Land M."/>
            <person name="Hauser L."/>
            <person name="Kyrpides N.C."/>
            <person name="Goker M."/>
            <person name="Ivanova N."/>
            <person name="Klenk H.P."/>
            <person name="Woyke T."/>
        </authorList>
    </citation>
    <scope>NUCLEOTIDE SEQUENCE [LARGE SCALE GENOMIC DNA]</scope>
    <source>
        <strain evidence="2">ATCC 8093 / DSM 506 / JCM 20403 / CCM 1077 / IAM 12100 / NBRC 12443 / NCIMB 10456</strain>
    </source>
</reference>
<dbReference type="OrthoDB" id="7251180at2"/>
<keyword evidence="2" id="KW-1185">Reference proteome</keyword>
<dbReference type="EMBL" id="CP002026">
    <property type="protein sequence ID" value="ADH88221.1"/>
    <property type="molecule type" value="Genomic_DNA"/>
</dbReference>
<evidence type="ECO:0008006" key="3">
    <source>
        <dbReference type="Google" id="ProtNLM"/>
    </source>
</evidence>
<name>D7A671_ANCN5</name>
<dbReference type="Gene3D" id="3.40.50.300">
    <property type="entry name" value="P-loop containing nucleotide triphosphate hydrolases"/>
    <property type="match status" value="1"/>
</dbReference>
<proteinExistence type="predicted"/>
<accession>D7A671</accession>
<protein>
    <recommendedName>
        <fullName evidence="3">Sulfotransferase family protein</fullName>
    </recommendedName>
</protein>
<dbReference type="AlphaFoldDB" id="D7A671"/>
<dbReference type="InterPro" id="IPR027417">
    <property type="entry name" value="P-loop_NTPase"/>
</dbReference>
<sequence>MSPLIFNHIPKSAGTSLRQALAQAIGARETVEGFDRSLFGGFDDFESLAPILRATIVDTPEELPPSPQLVAGHYAPKTTRARYPGARHITILREARSRLLSHWLFWRTHTDAELRAWGRWADHVHKSKNPLLAFLQDTMIAAQTDNVSLRMLLYPHPLIPDADHIPVHVEDQLLAEAKAMIDSFDFADVIENPRFAQNLSDWLGSPLVMERLNETQPMPEQYRTPLVSELTPATMSALARRTRLDDELWRYVAERRLPPGEAEAFREASFAQAIARHALLMAG</sequence>
<organism evidence="1 2">
    <name type="scientific">Ancylobacter novellus (strain ATCC 8093 / DSM 506 / JCM 20403 / CCM 1077 / IAM 12100 / NBRC 12443 / NCIMB 10456)</name>
    <name type="common">Starkeya novella</name>
    <dbReference type="NCBI Taxonomy" id="639283"/>
    <lineage>
        <taxon>Bacteria</taxon>
        <taxon>Pseudomonadati</taxon>
        <taxon>Pseudomonadota</taxon>
        <taxon>Alphaproteobacteria</taxon>
        <taxon>Hyphomicrobiales</taxon>
        <taxon>Xanthobacteraceae</taxon>
        <taxon>Ancylobacter</taxon>
    </lineage>
</organism>